<dbReference type="Pfam" id="PF12911">
    <property type="entry name" value="OppC_N"/>
    <property type="match status" value="1"/>
</dbReference>
<evidence type="ECO:0000256" key="7">
    <source>
        <dbReference type="ARBA" id="ARBA00024202"/>
    </source>
</evidence>
<evidence type="ECO:0000259" key="9">
    <source>
        <dbReference type="PROSITE" id="PS50928"/>
    </source>
</evidence>
<dbReference type="Proteomes" id="UP001163687">
    <property type="component" value="Chromosome"/>
</dbReference>
<evidence type="ECO:0000256" key="6">
    <source>
        <dbReference type="ARBA" id="ARBA00023136"/>
    </source>
</evidence>
<evidence type="ECO:0000256" key="8">
    <source>
        <dbReference type="RuleBase" id="RU363032"/>
    </source>
</evidence>
<dbReference type="PANTHER" id="PTHR43386">
    <property type="entry name" value="OLIGOPEPTIDE TRANSPORT SYSTEM PERMEASE PROTEIN APPC"/>
    <property type="match status" value="1"/>
</dbReference>
<evidence type="ECO:0000256" key="5">
    <source>
        <dbReference type="ARBA" id="ARBA00022989"/>
    </source>
</evidence>
<dbReference type="PROSITE" id="PS50928">
    <property type="entry name" value="ABC_TM1"/>
    <property type="match status" value="1"/>
</dbReference>
<dbReference type="InterPro" id="IPR053385">
    <property type="entry name" value="ABC_transport_permease"/>
</dbReference>
<feature type="transmembrane region" description="Helical" evidence="8">
    <location>
        <begin position="218"/>
        <end position="244"/>
    </location>
</feature>
<feature type="transmembrane region" description="Helical" evidence="8">
    <location>
        <begin position="99"/>
        <end position="125"/>
    </location>
</feature>
<evidence type="ECO:0000256" key="1">
    <source>
        <dbReference type="ARBA" id="ARBA00004651"/>
    </source>
</evidence>
<keyword evidence="5 8" id="KW-1133">Transmembrane helix</keyword>
<dbReference type="AlphaFoldDB" id="A0AA35G960"/>
<evidence type="ECO:0000313" key="11">
    <source>
        <dbReference type="Proteomes" id="UP001163687"/>
    </source>
</evidence>
<keyword evidence="2 8" id="KW-0813">Transport</keyword>
<gene>
    <name evidence="10" type="ORF">caldi_28950</name>
</gene>
<dbReference type="EMBL" id="AP025628">
    <property type="protein sequence ID" value="BDG61805.1"/>
    <property type="molecule type" value="Genomic_DNA"/>
</dbReference>
<evidence type="ECO:0000256" key="2">
    <source>
        <dbReference type="ARBA" id="ARBA00022448"/>
    </source>
</evidence>
<feature type="transmembrane region" description="Helical" evidence="8">
    <location>
        <begin position="264"/>
        <end position="286"/>
    </location>
</feature>
<protein>
    <submittedName>
        <fullName evidence="10">Diguanylate cyclase</fullName>
    </submittedName>
</protein>
<dbReference type="SUPFAM" id="SSF161098">
    <property type="entry name" value="MetI-like"/>
    <property type="match status" value="1"/>
</dbReference>
<dbReference type="InterPro" id="IPR050366">
    <property type="entry name" value="BP-dependent_transpt_permease"/>
</dbReference>
<keyword evidence="4 8" id="KW-0812">Transmembrane</keyword>
<dbReference type="PANTHER" id="PTHR43386:SF1">
    <property type="entry name" value="D,D-DIPEPTIDE TRANSPORT SYSTEM PERMEASE PROTEIN DDPC-RELATED"/>
    <property type="match status" value="1"/>
</dbReference>
<keyword evidence="3" id="KW-1003">Cell membrane</keyword>
<feature type="domain" description="ABC transmembrane type-1" evidence="9">
    <location>
        <begin position="97"/>
        <end position="286"/>
    </location>
</feature>
<dbReference type="InterPro" id="IPR035906">
    <property type="entry name" value="MetI-like_sf"/>
</dbReference>
<dbReference type="Gene3D" id="1.10.3720.10">
    <property type="entry name" value="MetI-like"/>
    <property type="match status" value="1"/>
</dbReference>
<dbReference type="KEGG" id="cmic:caldi_28950"/>
<evidence type="ECO:0000313" key="10">
    <source>
        <dbReference type="EMBL" id="BDG61805.1"/>
    </source>
</evidence>
<sequence>MREAVRAGQAGGAPAADPTQQGALWRGLRRVLRHRGAMVGGTIVLALVLVALLAPVLSPYDPYKNDLARIARPPGPGHLLGTDELGRDMLTRLMYGARLSLLVGVTSVGLALVAGTAVGAVSGYLGGWLDLLTMRVIDIMLAFPSTLLAIAITAILGPSLTNAVVAVAIVNVPIYARLVRSSVLSIRELEYVEAARAAGMPTARVIWRHVLPGALAPLIVQSTMSIGSAILEVAGLSFLGLGAAPPAAEWGAMLSRAREFLQTAPWVVTFPGMAIMLAVLGFNLLGDGLRDLLDPRLRHRG</sequence>
<name>A0AA35G960_9FIRM</name>
<dbReference type="GO" id="GO:0055085">
    <property type="term" value="P:transmembrane transport"/>
    <property type="evidence" value="ECO:0007669"/>
    <property type="project" value="InterPro"/>
</dbReference>
<accession>A0AA35G960</accession>
<dbReference type="NCBIfam" id="NF045474">
    <property type="entry name" value="Opp2C"/>
    <property type="match status" value="1"/>
</dbReference>
<keyword evidence="11" id="KW-1185">Reference proteome</keyword>
<dbReference type="InterPro" id="IPR000515">
    <property type="entry name" value="MetI-like"/>
</dbReference>
<comment type="similarity">
    <text evidence="7">Belongs to the binding-protein-dependent transport system permease family. OppBC subfamily.</text>
</comment>
<reference evidence="10" key="1">
    <citation type="submission" date="2022-03" db="EMBL/GenBank/DDBJ databases">
        <title>Complete genome sequence of Caldinitratiruptor microaerophilus.</title>
        <authorList>
            <person name="Mukaiyama R."/>
            <person name="Nishiyama T."/>
            <person name="Ueda K."/>
        </authorList>
    </citation>
    <scope>NUCLEOTIDE SEQUENCE</scope>
    <source>
        <strain evidence="10">JCM 16183</strain>
    </source>
</reference>
<dbReference type="InterPro" id="IPR025966">
    <property type="entry name" value="OppC_N"/>
</dbReference>
<dbReference type="CDD" id="cd06261">
    <property type="entry name" value="TM_PBP2"/>
    <property type="match status" value="1"/>
</dbReference>
<organism evidence="10 11">
    <name type="scientific">Caldinitratiruptor microaerophilus</name>
    <dbReference type="NCBI Taxonomy" id="671077"/>
    <lineage>
        <taxon>Bacteria</taxon>
        <taxon>Bacillati</taxon>
        <taxon>Bacillota</taxon>
        <taxon>Clostridia</taxon>
        <taxon>Eubacteriales</taxon>
        <taxon>Symbiobacteriaceae</taxon>
        <taxon>Caldinitratiruptor</taxon>
    </lineage>
</organism>
<dbReference type="Pfam" id="PF00528">
    <property type="entry name" value="BPD_transp_1"/>
    <property type="match status" value="1"/>
</dbReference>
<proteinExistence type="inferred from homology"/>
<feature type="transmembrane region" description="Helical" evidence="8">
    <location>
        <begin position="36"/>
        <end position="57"/>
    </location>
</feature>
<keyword evidence="6 8" id="KW-0472">Membrane</keyword>
<evidence type="ECO:0000256" key="4">
    <source>
        <dbReference type="ARBA" id="ARBA00022692"/>
    </source>
</evidence>
<comment type="subcellular location">
    <subcellularLocation>
        <location evidence="1 8">Cell membrane</location>
        <topology evidence="1 8">Multi-pass membrane protein</topology>
    </subcellularLocation>
</comment>
<dbReference type="GO" id="GO:0005886">
    <property type="term" value="C:plasma membrane"/>
    <property type="evidence" value="ECO:0007669"/>
    <property type="project" value="UniProtKB-SubCell"/>
</dbReference>
<evidence type="ECO:0000256" key="3">
    <source>
        <dbReference type="ARBA" id="ARBA00022475"/>
    </source>
</evidence>